<dbReference type="EC" id="1.1.1.-" evidence="4"/>
<evidence type="ECO:0000256" key="1">
    <source>
        <dbReference type="ARBA" id="ARBA00006484"/>
    </source>
</evidence>
<dbReference type="InterPro" id="IPR036291">
    <property type="entry name" value="NAD(P)-bd_dom_sf"/>
</dbReference>
<dbReference type="Gene3D" id="3.40.50.720">
    <property type="entry name" value="NAD(P)-binding Rossmann-like Domain"/>
    <property type="match status" value="1"/>
</dbReference>
<dbReference type="Proteomes" id="UP001595444">
    <property type="component" value="Unassembled WGS sequence"/>
</dbReference>
<dbReference type="NCBIfam" id="NF009466">
    <property type="entry name" value="PRK12826.1-2"/>
    <property type="match status" value="1"/>
</dbReference>
<evidence type="ECO:0000259" key="3">
    <source>
        <dbReference type="SMART" id="SM00822"/>
    </source>
</evidence>
<dbReference type="PROSITE" id="PS00061">
    <property type="entry name" value="ADH_SHORT"/>
    <property type="match status" value="1"/>
</dbReference>
<protein>
    <submittedName>
        <fullName evidence="4">SDR family NAD(P)-dependent oxidoreductase</fullName>
        <ecNumber evidence="4">1.1.1.-</ecNumber>
    </submittedName>
</protein>
<dbReference type="SMART" id="SM00822">
    <property type="entry name" value="PKS_KR"/>
    <property type="match status" value="1"/>
</dbReference>
<gene>
    <name evidence="4" type="ORF">ACFOKA_07930</name>
</gene>
<dbReference type="InterPro" id="IPR020904">
    <property type="entry name" value="Sc_DH/Rdtase_CS"/>
</dbReference>
<comment type="similarity">
    <text evidence="1">Belongs to the short-chain dehydrogenases/reductases (SDR) family.</text>
</comment>
<feature type="domain" description="Ketoreductase" evidence="3">
    <location>
        <begin position="12"/>
        <end position="196"/>
    </location>
</feature>
<keyword evidence="2 4" id="KW-0560">Oxidoreductase</keyword>
<dbReference type="PRINTS" id="PR00080">
    <property type="entry name" value="SDRFAMILY"/>
</dbReference>
<dbReference type="GO" id="GO:0016491">
    <property type="term" value="F:oxidoreductase activity"/>
    <property type="evidence" value="ECO:0007669"/>
    <property type="project" value="UniProtKB-KW"/>
</dbReference>
<dbReference type="Pfam" id="PF13561">
    <property type="entry name" value="adh_short_C2"/>
    <property type="match status" value="1"/>
</dbReference>
<sequence length="259" mass="27269">MDKSSLYSLKQQRAVITGAASGIGAATARLFARAGADLVLLDLNAEKLKSIAEDLQADGAVVHTLSVDVSRPEQVKKTIDEASQLMGGIDILVHSAGVGVERGFLETTDADWQRIIDIDLSGTFYVMREAGRIMAEAGYGRIVTLSSTAGVRGGTFRAAYGAAKAGVIMLSRTLAVELASKNVTVNCLAPGAIDTELVQEMHSKLTRELYQAAIPANRYGLPEDVAHAALFLALPQSAYITGHVLAVDGGFLGAGLQIR</sequence>
<evidence type="ECO:0000256" key="2">
    <source>
        <dbReference type="ARBA" id="ARBA00023002"/>
    </source>
</evidence>
<dbReference type="InterPro" id="IPR057326">
    <property type="entry name" value="KR_dom"/>
</dbReference>
<accession>A0ABV7D3T9</accession>
<dbReference type="InterPro" id="IPR002347">
    <property type="entry name" value="SDR_fam"/>
</dbReference>
<dbReference type="SUPFAM" id="SSF51735">
    <property type="entry name" value="NAD(P)-binding Rossmann-fold domains"/>
    <property type="match status" value="1"/>
</dbReference>
<dbReference type="PANTHER" id="PTHR42760">
    <property type="entry name" value="SHORT-CHAIN DEHYDROGENASES/REDUCTASES FAMILY MEMBER"/>
    <property type="match status" value="1"/>
</dbReference>
<reference evidence="5" key="1">
    <citation type="journal article" date="2019" name="Int. J. Syst. Evol. Microbiol.">
        <title>The Global Catalogue of Microorganisms (GCM) 10K type strain sequencing project: providing services to taxonomists for standard genome sequencing and annotation.</title>
        <authorList>
            <consortium name="The Broad Institute Genomics Platform"/>
            <consortium name="The Broad Institute Genome Sequencing Center for Infectious Disease"/>
            <person name="Wu L."/>
            <person name="Ma J."/>
        </authorList>
    </citation>
    <scope>NUCLEOTIDE SEQUENCE [LARGE SCALE GENOMIC DNA]</scope>
    <source>
        <strain evidence="5">KCTC 62164</strain>
    </source>
</reference>
<keyword evidence="5" id="KW-1185">Reference proteome</keyword>
<dbReference type="EMBL" id="JBHRSL010000004">
    <property type="protein sequence ID" value="MFC3051829.1"/>
    <property type="molecule type" value="Genomic_DNA"/>
</dbReference>
<dbReference type="PRINTS" id="PR00081">
    <property type="entry name" value="GDHRDH"/>
</dbReference>
<proteinExistence type="inferred from homology"/>
<organism evidence="4 5">
    <name type="scientific">Kordiimonas pumila</name>
    <dbReference type="NCBI Taxonomy" id="2161677"/>
    <lineage>
        <taxon>Bacteria</taxon>
        <taxon>Pseudomonadati</taxon>
        <taxon>Pseudomonadota</taxon>
        <taxon>Alphaproteobacteria</taxon>
        <taxon>Kordiimonadales</taxon>
        <taxon>Kordiimonadaceae</taxon>
        <taxon>Kordiimonas</taxon>
    </lineage>
</organism>
<dbReference type="RefSeq" id="WP_194215294.1">
    <property type="nucleotide sequence ID" value="NZ_CP061205.1"/>
</dbReference>
<name>A0ABV7D3T9_9PROT</name>
<evidence type="ECO:0000313" key="4">
    <source>
        <dbReference type="EMBL" id="MFC3051829.1"/>
    </source>
</evidence>
<dbReference type="PANTHER" id="PTHR42760:SF133">
    <property type="entry name" value="3-OXOACYL-[ACYL-CARRIER-PROTEIN] REDUCTASE"/>
    <property type="match status" value="1"/>
</dbReference>
<dbReference type="NCBIfam" id="NF005559">
    <property type="entry name" value="PRK07231.1"/>
    <property type="match status" value="1"/>
</dbReference>
<comment type="caution">
    <text evidence="4">The sequence shown here is derived from an EMBL/GenBank/DDBJ whole genome shotgun (WGS) entry which is preliminary data.</text>
</comment>
<evidence type="ECO:0000313" key="5">
    <source>
        <dbReference type="Proteomes" id="UP001595444"/>
    </source>
</evidence>